<evidence type="ECO:0000313" key="1">
    <source>
        <dbReference type="EMBL" id="ENV23816.1"/>
    </source>
</evidence>
<dbReference type="EMBL" id="APPK01000004">
    <property type="protein sequence ID" value="ENV23816.1"/>
    <property type="molecule type" value="Genomic_DNA"/>
</dbReference>
<organism evidence="1 2">
    <name type="scientific">Acinetobacter bereziniae NIPH 3</name>
    <dbReference type="NCBI Taxonomy" id="1217651"/>
    <lineage>
        <taxon>Bacteria</taxon>
        <taxon>Pseudomonadati</taxon>
        <taxon>Pseudomonadota</taxon>
        <taxon>Gammaproteobacteria</taxon>
        <taxon>Moraxellales</taxon>
        <taxon>Moraxellaceae</taxon>
        <taxon>Acinetobacter</taxon>
    </lineage>
</organism>
<proteinExistence type="predicted"/>
<dbReference type="AlphaFoldDB" id="N8XHH8"/>
<dbReference type="Proteomes" id="UP000013270">
    <property type="component" value="Unassembled WGS sequence"/>
</dbReference>
<gene>
    <name evidence="1" type="ORF">F963_00123</name>
</gene>
<dbReference type="HOGENOM" id="CLU_181380_1_0_6"/>
<name>N8XHH8_ACIBZ</name>
<protein>
    <submittedName>
        <fullName evidence="1">Uncharacterized protein</fullName>
    </submittedName>
</protein>
<evidence type="ECO:0000313" key="2">
    <source>
        <dbReference type="Proteomes" id="UP000013270"/>
    </source>
</evidence>
<comment type="caution">
    <text evidence="1">The sequence shown here is derived from an EMBL/GenBank/DDBJ whole genome shotgun (WGS) entry which is preliminary data.</text>
</comment>
<reference evidence="1 2" key="1">
    <citation type="submission" date="2013-02" db="EMBL/GenBank/DDBJ databases">
        <title>The Genome Sequence of Acinetobacter bereziniae NIPH 3.</title>
        <authorList>
            <consortium name="The Broad Institute Genome Sequencing Platform"/>
            <consortium name="The Broad Institute Genome Sequencing Center for Infectious Disease"/>
            <person name="Cerqueira G."/>
            <person name="Feldgarden M."/>
            <person name="Courvalin P."/>
            <person name="Perichon B."/>
            <person name="Grillot-Courvalin C."/>
            <person name="Clermont D."/>
            <person name="Rocha E."/>
            <person name="Yoon E.-J."/>
            <person name="Nemec A."/>
            <person name="Walker B."/>
            <person name="Young S.K."/>
            <person name="Zeng Q."/>
            <person name="Gargeya S."/>
            <person name="Fitzgerald M."/>
            <person name="Haas B."/>
            <person name="Abouelleil A."/>
            <person name="Alvarado L."/>
            <person name="Arachchi H.M."/>
            <person name="Berlin A.M."/>
            <person name="Chapman S.B."/>
            <person name="Dewar J."/>
            <person name="Goldberg J."/>
            <person name="Griggs A."/>
            <person name="Gujja S."/>
            <person name="Hansen M."/>
            <person name="Howarth C."/>
            <person name="Imamovic A."/>
            <person name="Larimer J."/>
            <person name="McCowan C."/>
            <person name="Murphy C."/>
            <person name="Neiman D."/>
            <person name="Pearson M."/>
            <person name="Priest M."/>
            <person name="Roberts A."/>
            <person name="Saif S."/>
            <person name="Shea T."/>
            <person name="Sisk P."/>
            <person name="Sykes S."/>
            <person name="Wortman J."/>
            <person name="Nusbaum C."/>
            <person name="Birren B."/>
        </authorList>
    </citation>
    <scope>NUCLEOTIDE SEQUENCE [LARGE SCALE GENOMIC DNA]</scope>
    <source>
        <strain evidence="1 2">NIPH 3</strain>
    </source>
</reference>
<sequence>MVEFTLSEGSVRGDKYILNRKTTQKYLSDIDNKIKNLRWILQEKNQTSYQETLNELQKSRRIALKILDKGGITVVLDGEDLITTYNINSFKRC</sequence>
<accession>N8XHH8</accession>